<feature type="region of interest" description="Disordered" evidence="1">
    <location>
        <begin position="1"/>
        <end position="31"/>
    </location>
</feature>
<sequence>MVDVAAAGAGNASKDPNLIPPHPPTIPPNVKPGVLTSPKYSITSRKQLLANHFKLTVKAPDSVFYQYSVHITSENKKAAQGKGIGRKLVDRLYQTYSSKLADNKFVYDKEKAQYTIGPLPQNKLDFTVPLEEAFAKRKM</sequence>
<reference evidence="3 4" key="1">
    <citation type="journal article" date="2018" name="Nat. Genet.">
        <title>The Rosa genome provides new insights in the design of modern roses.</title>
        <authorList>
            <person name="Bendahmane M."/>
        </authorList>
    </citation>
    <scope>NUCLEOTIDE SEQUENCE [LARGE SCALE GENOMIC DNA]</scope>
    <source>
        <strain evidence="4">cv. Old Blush</strain>
    </source>
</reference>
<keyword evidence="4" id="KW-1185">Reference proteome</keyword>
<dbReference type="Gramene" id="PRQ54608">
    <property type="protein sequence ID" value="PRQ54608"/>
    <property type="gene ID" value="RchiOBHm_Chr1g0315571"/>
</dbReference>
<feature type="compositionally biased region" description="Pro residues" evidence="1">
    <location>
        <begin position="18"/>
        <end position="30"/>
    </location>
</feature>
<evidence type="ECO:0000313" key="4">
    <source>
        <dbReference type="Proteomes" id="UP000238479"/>
    </source>
</evidence>
<protein>
    <recommendedName>
        <fullName evidence="2">Protein argonaute N-terminal domain-containing protein</fullName>
    </recommendedName>
</protein>
<dbReference type="EMBL" id="PDCK01000039">
    <property type="protein sequence ID" value="PRQ54608.1"/>
    <property type="molecule type" value="Genomic_DNA"/>
</dbReference>
<dbReference type="OMA" id="AQYTIGP"/>
<proteinExistence type="predicted"/>
<feature type="domain" description="Protein argonaute N-terminal" evidence="2">
    <location>
        <begin position="47"/>
        <end position="132"/>
    </location>
</feature>
<dbReference type="STRING" id="74649.A0A2P6S7G0"/>
<gene>
    <name evidence="3" type="ORF">RchiOBHm_Chr1g0315571</name>
</gene>
<dbReference type="InterPro" id="IPR032474">
    <property type="entry name" value="Argonaute_N"/>
</dbReference>
<organism evidence="3 4">
    <name type="scientific">Rosa chinensis</name>
    <name type="common">China rose</name>
    <dbReference type="NCBI Taxonomy" id="74649"/>
    <lineage>
        <taxon>Eukaryota</taxon>
        <taxon>Viridiplantae</taxon>
        <taxon>Streptophyta</taxon>
        <taxon>Embryophyta</taxon>
        <taxon>Tracheophyta</taxon>
        <taxon>Spermatophyta</taxon>
        <taxon>Magnoliopsida</taxon>
        <taxon>eudicotyledons</taxon>
        <taxon>Gunneridae</taxon>
        <taxon>Pentapetalae</taxon>
        <taxon>rosids</taxon>
        <taxon>fabids</taxon>
        <taxon>Rosales</taxon>
        <taxon>Rosaceae</taxon>
        <taxon>Rosoideae</taxon>
        <taxon>Rosoideae incertae sedis</taxon>
        <taxon>Rosa</taxon>
    </lineage>
</organism>
<evidence type="ECO:0000313" key="3">
    <source>
        <dbReference type="EMBL" id="PRQ54608.1"/>
    </source>
</evidence>
<comment type="caution">
    <text evidence="3">The sequence shown here is derived from an EMBL/GenBank/DDBJ whole genome shotgun (WGS) entry which is preliminary data.</text>
</comment>
<name>A0A2P6S7G0_ROSCH</name>
<dbReference type="Proteomes" id="UP000238479">
    <property type="component" value="Chromosome 1"/>
</dbReference>
<dbReference type="Pfam" id="PF16486">
    <property type="entry name" value="ArgoN"/>
    <property type="match status" value="1"/>
</dbReference>
<dbReference type="AlphaFoldDB" id="A0A2P6S7G0"/>
<evidence type="ECO:0000256" key="1">
    <source>
        <dbReference type="SAM" id="MobiDB-lite"/>
    </source>
</evidence>
<evidence type="ECO:0000259" key="2">
    <source>
        <dbReference type="Pfam" id="PF16486"/>
    </source>
</evidence>
<accession>A0A2P6S7G0</accession>